<dbReference type="CDD" id="cd00060">
    <property type="entry name" value="FHA"/>
    <property type="match status" value="1"/>
</dbReference>
<organism evidence="4 5">
    <name type="scientific">Tautonia plasticadhaerens</name>
    <dbReference type="NCBI Taxonomy" id="2527974"/>
    <lineage>
        <taxon>Bacteria</taxon>
        <taxon>Pseudomonadati</taxon>
        <taxon>Planctomycetota</taxon>
        <taxon>Planctomycetia</taxon>
        <taxon>Isosphaerales</taxon>
        <taxon>Isosphaeraceae</taxon>
        <taxon>Tautonia</taxon>
    </lineage>
</organism>
<dbReference type="InterPro" id="IPR003018">
    <property type="entry name" value="GAF"/>
</dbReference>
<dbReference type="Pfam" id="PF00498">
    <property type="entry name" value="FHA"/>
    <property type="match status" value="1"/>
</dbReference>
<evidence type="ECO:0000256" key="1">
    <source>
        <dbReference type="ARBA" id="ARBA00022801"/>
    </source>
</evidence>
<dbReference type="Gene3D" id="3.60.40.10">
    <property type="entry name" value="PPM-type phosphatase domain"/>
    <property type="match status" value="1"/>
</dbReference>
<feature type="domain" description="FHA" evidence="3">
    <location>
        <begin position="30"/>
        <end position="80"/>
    </location>
</feature>
<dbReference type="InterPro" id="IPR036457">
    <property type="entry name" value="PPM-type-like_dom_sf"/>
</dbReference>
<dbReference type="Pfam" id="PF07228">
    <property type="entry name" value="SpoIIE"/>
    <property type="match status" value="1"/>
</dbReference>
<dbReference type="InterPro" id="IPR000253">
    <property type="entry name" value="FHA_dom"/>
</dbReference>
<dbReference type="PANTHER" id="PTHR43156">
    <property type="entry name" value="STAGE II SPORULATION PROTEIN E-RELATED"/>
    <property type="match status" value="1"/>
</dbReference>
<dbReference type="EMBL" id="CP036426">
    <property type="protein sequence ID" value="QDV37803.1"/>
    <property type="molecule type" value="Genomic_DNA"/>
</dbReference>
<dbReference type="RefSeq" id="WP_145275853.1">
    <property type="nucleotide sequence ID" value="NZ_CP036426.1"/>
</dbReference>
<evidence type="ECO:0000259" key="3">
    <source>
        <dbReference type="PROSITE" id="PS50006"/>
    </source>
</evidence>
<accession>A0A518HAD3</accession>
<dbReference type="PANTHER" id="PTHR43156:SF2">
    <property type="entry name" value="STAGE II SPORULATION PROTEIN E"/>
    <property type="match status" value="1"/>
</dbReference>
<keyword evidence="1 4" id="KW-0378">Hydrolase</keyword>
<dbReference type="SMART" id="SM00331">
    <property type="entry name" value="PP2C_SIG"/>
    <property type="match status" value="1"/>
</dbReference>
<dbReference type="InterPro" id="IPR052016">
    <property type="entry name" value="Bact_Sigma-Reg"/>
</dbReference>
<dbReference type="SUPFAM" id="SSF81606">
    <property type="entry name" value="PP2C-like"/>
    <property type="match status" value="1"/>
</dbReference>
<dbReference type="InterPro" id="IPR008984">
    <property type="entry name" value="SMAD_FHA_dom_sf"/>
</dbReference>
<name>A0A518HAD3_9BACT</name>
<dbReference type="Gene3D" id="2.60.200.20">
    <property type="match status" value="1"/>
</dbReference>
<dbReference type="Pfam" id="PF13185">
    <property type="entry name" value="GAF_2"/>
    <property type="match status" value="1"/>
</dbReference>
<dbReference type="AlphaFoldDB" id="A0A518HAD3"/>
<feature type="compositionally biased region" description="Pro residues" evidence="2">
    <location>
        <begin position="561"/>
        <end position="571"/>
    </location>
</feature>
<dbReference type="PROSITE" id="PS50006">
    <property type="entry name" value="FHA_DOMAIN"/>
    <property type="match status" value="1"/>
</dbReference>
<dbReference type="EC" id="3.1.3.3" evidence="4"/>
<dbReference type="SMART" id="SM00065">
    <property type="entry name" value="GAF"/>
    <property type="match status" value="1"/>
</dbReference>
<feature type="region of interest" description="Disordered" evidence="2">
    <location>
        <begin position="557"/>
        <end position="583"/>
    </location>
</feature>
<dbReference type="SUPFAM" id="SSF49879">
    <property type="entry name" value="SMAD/FHA domain"/>
    <property type="match status" value="1"/>
</dbReference>
<evidence type="ECO:0000313" key="5">
    <source>
        <dbReference type="Proteomes" id="UP000317835"/>
    </source>
</evidence>
<dbReference type="GO" id="GO:0016791">
    <property type="term" value="F:phosphatase activity"/>
    <property type="evidence" value="ECO:0007669"/>
    <property type="project" value="TreeGrafter"/>
</dbReference>
<sequence length="583" mass="62854">MSGGQQAAPSLRVQRTGVPERVVELKHDRLLIGRSTECDLVLEESTVSSRHARLTRAADGSFLLEDLDSRNNTFLDGRPIKGMGALRLADGQAFRICDYWLVFNGTRIRVEDEDRTSSSIRASVALGSSRDTPEPTRPGEALRAILEISRAVGSTLELDEVLDKLLEALFLVFPQADRGFVHLTDGAPVGRDLVPRRHRSRTRTALPYTISRAVVEEVLDQARAICCQDLPSDEKFAGSESLALSGIRTMVCAPILDRDRRPIGMLQLDARDRSRPFGAADLELLLAMLGPIGVAVENARLHGEILRRRQRDRDAQYAREVQRALVPEHPPRPPGYDFWHYYESAFEVGGDYFGYLPPAPDPAGEPGRCWAVSLGDVAGKGMPAALLMAKLSAEVQLALAAEPDPGRVLSRLNRRIAEAALPDSFITFVLLVLDVADHRLRVSGAGHPSPVIRRADGRLEPIYEVPQGPPLGVDPEARFDPVEVELSPGDLVVAYTDGATDAVDPTDAMFGTRALLGEIAGGPGSADALGPHLIEAITRFASGAPQADDITLLCFGRQGPGGPPPAAPTPPRVANTLTGTAPG</sequence>
<dbReference type="OrthoDB" id="319881at2"/>
<dbReference type="Proteomes" id="UP000317835">
    <property type="component" value="Chromosome"/>
</dbReference>
<dbReference type="InterPro" id="IPR001932">
    <property type="entry name" value="PPM-type_phosphatase-like_dom"/>
</dbReference>
<dbReference type="SUPFAM" id="SSF55781">
    <property type="entry name" value="GAF domain-like"/>
    <property type="match status" value="1"/>
</dbReference>
<evidence type="ECO:0000313" key="4">
    <source>
        <dbReference type="EMBL" id="QDV37803.1"/>
    </source>
</evidence>
<evidence type="ECO:0000256" key="2">
    <source>
        <dbReference type="SAM" id="MobiDB-lite"/>
    </source>
</evidence>
<dbReference type="KEGG" id="tpla:ElP_57500"/>
<gene>
    <name evidence="4" type="primary">rsbU_3</name>
    <name evidence="4" type="ORF">ElP_57500</name>
</gene>
<proteinExistence type="predicted"/>
<reference evidence="4 5" key="1">
    <citation type="submission" date="2019-02" db="EMBL/GenBank/DDBJ databases">
        <title>Deep-cultivation of Planctomycetes and their phenomic and genomic characterization uncovers novel biology.</title>
        <authorList>
            <person name="Wiegand S."/>
            <person name="Jogler M."/>
            <person name="Boedeker C."/>
            <person name="Pinto D."/>
            <person name="Vollmers J."/>
            <person name="Rivas-Marin E."/>
            <person name="Kohn T."/>
            <person name="Peeters S.H."/>
            <person name="Heuer A."/>
            <person name="Rast P."/>
            <person name="Oberbeckmann S."/>
            <person name="Bunk B."/>
            <person name="Jeske O."/>
            <person name="Meyerdierks A."/>
            <person name="Storesund J.E."/>
            <person name="Kallscheuer N."/>
            <person name="Luecker S."/>
            <person name="Lage O.M."/>
            <person name="Pohl T."/>
            <person name="Merkel B.J."/>
            <person name="Hornburger P."/>
            <person name="Mueller R.-W."/>
            <person name="Bruemmer F."/>
            <person name="Labrenz M."/>
            <person name="Spormann A.M."/>
            <person name="Op den Camp H."/>
            <person name="Overmann J."/>
            <person name="Amann R."/>
            <person name="Jetten M.S.M."/>
            <person name="Mascher T."/>
            <person name="Medema M.H."/>
            <person name="Devos D.P."/>
            <person name="Kaster A.-K."/>
            <person name="Ovreas L."/>
            <person name="Rohde M."/>
            <person name="Galperin M.Y."/>
            <person name="Jogler C."/>
        </authorList>
    </citation>
    <scope>NUCLEOTIDE SEQUENCE [LARGE SCALE GENOMIC DNA]</scope>
    <source>
        <strain evidence="4 5">ElP</strain>
    </source>
</reference>
<keyword evidence="5" id="KW-1185">Reference proteome</keyword>
<dbReference type="SMART" id="SM00240">
    <property type="entry name" value="FHA"/>
    <property type="match status" value="1"/>
</dbReference>
<dbReference type="InterPro" id="IPR029016">
    <property type="entry name" value="GAF-like_dom_sf"/>
</dbReference>
<dbReference type="Gene3D" id="3.30.450.40">
    <property type="match status" value="1"/>
</dbReference>
<protein>
    <submittedName>
        <fullName evidence="4">Phosphoserine phosphatase RsbU</fullName>
        <ecNumber evidence="4">3.1.3.3</ecNumber>
    </submittedName>
</protein>